<gene>
    <name evidence="1" type="ORF">QU605_08465</name>
</gene>
<evidence type="ECO:0000313" key="2">
    <source>
        <dbReference type="Proteomes" id="UP001174839"/>
    </source>
</evidence>
<dbReference type="RefSeq" id="WP_289724857.1">
    <property type="nucleotide sequence ID" value="NZ_JAUDUY010000003.1"/>
</dbReference>
<evidence type="ECO:0000313" key="1">
    <source>
        <dbReference type="EMBL" id="MDM9631502.1"/>
    </source>
</evidence>
<dbReference type="SUPFAM" id="SSF82185">
    <property type="entry name" value="Histone H3 K4-specific methyltransferase SET7/9 N-terminal domain"/>
    <property type="match status" value="1"/>
</dbReference>
<proteinExistence type="predicted"/>
<keyword evidence="2" id="KW-1185">Reference proteome</keyword>
<reference evidence="1" key="1">
    <citation type="submission" date="2023-06" db="EMBL/GenBank/DDBJ databases">
        <title>Robiginitalea aurantiacus sp. nov. and Algoriphagus sediminis sp. nov., isolated from coastal sediment.</title>
        <authorList>
            <person name="Zhou Z.Y."/>
            <person name="An J."/>
            <person name="Jia Y.W."/>
            <person name="Du Z.J."/>
        </authorList>
    </citation>
    <scope>NUCLEOTIDE SEQUENCE</scope>
    <source>
        <strain evidence="1">M39</strain>
    </source>
</reference>
<sequence>MFWYKNFVQWNKKGAVIKINSLLGKSLSFDQIIKTELIEKDFIKVTFLVAFLIFQSVGFAQKAISMEETETRREVSMANASGKNTNGVYRYYARGEDKPFTGILFAKYPNGNYSSWQEYVDGLGQGKWINYYENGNYKEIGYYNNNLVEGPIKKFYENGNLKAEGNYKDWRVKIGKWEYYDQNGNFQSSIDYGDKGSIEEVQEYYDRGEISYGWYSDILSKNGFKE</sequence>
<organism evidence="1 2">
    <name type="scientific">Robiginitalea aurantiaca</name>
    <dbReference type="NCBI Taxonomy" id="3056915"/>
    <lineage>
        <taxon>Bacteria</taxon>
        <taxon>Pseudomonadati</taxon>
        <taxon>Bacteroidota</taxon>
        <taxon>Flavobacteriia</taxon>
        <taxon>Flavobacteriales</taxon>
        <taxon>Flavobacteriaceae</taxon>
        <taxon>Robiginitalea</taxon>
    </lineage>
</organism>
<protein>
    <recommendedName>
        <fullName evidence="3">Toxin-antitoxin system YwqK family antitoxin</fullName>
    </recommendedName>
</protein>
<comment type="caution">
    <text evidence="1">The sequence shown here is derived from an EMBL/GenBank/DDBJ whole genome shotgun (WGS) entry which is preliminary data.</text>
</comment>
<dbReference type="Gene3D" id="3.90.930.1">
    <property type="match status" value="1"/>
</dbReference>
<dbReference type="Proteomes" id="UP001174839">
    <property type="component" value="Unassembled WGS sequence"/>
</dbReference>
<dbReference type="Pfam" id="PF07661">
    <property type="entry name" value="MORN_2"/>
    <property type="match status" value="2"/>
</dbReference>
<dbReference type="EMBL" id="JAUDUY010000003">
    <property type="protein sequence ID" value="MDM9631502.1"/>
    <property type="molecule type" value="Genomic_DNA"/>
</dbReference>
<name>A0ABT7WF09_9FLAO</name>
<evidence type="ECO:0008006" key="3">
    <source>
        <dbReference type="Google" id="ProtNLM"/>
    </source>
</evidence>
<dbReference type="InterPro" id="IPR011652">
    <property type="entry name" value="MORN_2"/>
</dbReference>
<accession>A0ABT7WF09</accession>